<dbReference type="RefSeq" id="WP_320507616.1">
    <property type="nucleotide sequence ID" value="NZ_JAXCLW010000002.1"/>
</dbReference>
<dbReference type="Pfam" id="PF01464">
    <property type="entry name" value="SLT"/>
    <property type="match status" value="1"/>
</dbReference>
<dbReference type="InterPro" id="IPR008258">
    <property type="entry name" value="Transglycosylase_SLT_dom_1"/>
</dbReference>
<protein>
    <submittedName>
        <fullName evidence="4">Transglycosylase SLT domain-containing protein</fullName>
    </submittedName>
</protein>
<comment type="caution">
    <text evidence="4">The sequence shown here is derived from an EMBL/GenBank/DDBJ whole genome shotgun (WGS) entry which is preliminary data.</text>
</comment>
<name>A0ABU5EAI0_9PROT</name>
<evidence type="ECO:0000256" key="2">
    <source>
        <dbReference type="SAM" id="MobiDB-lite"/>
    </source>
</evidence>
<gene>
    <name evidence="4" type="ORF">SMD27_06790</name>
</gene>
<comment type="similarity">
    <text evidence="1">Belongs to the virb1 family.</text>
</comment>
<dbReference type="InterPro" id="IPR023346">
    <property type="entry name" value="Lysozyme-like_dom_sf"/>
</dbReference>
<evidence type="ECO:0000313" key="5">
    <source>
        <dbReference type="Proteomes" id="UP001279642"/>
    </source>
</evidence>
<dbReference type="SUPFAM" id="SSF53955">
    <property type="entry name" value="Lysozyme-like"/>
    <property type="match status" value="1"/>
</dbReference>
<keyword evidence="5" id="KW-1185">Reference proteome</keyword>
<feature type="domain" description="Transglycosylase SLT" evidence="3">
    <location>
        <begin position="55"/>
        <end position="101"/>
    </location>
</feature>
<dbReference type="EMBL" id="JAXCLW010000002">
    <property type="protein sequence ID" value="MDY0882543.1"/>
    <property type="molecule type" value="Genomic_DNA"/>
</dbReference>
<reference evidence="4 5" key="1">
    <citation type="journal article" date="2016" name="Antonie Van Leeuwenhoek">
        <title>Dongia soli sp. nov., isolated from soil from Dokdo, Korea.</title>
        <authorList>
            <person name="Kim D.U."/>
            <person name="Lee H."/>
            <person name="Kim H."/>
            <person name="Kim S.G."/>
            <person name="Ka J.O."/>
        </authorList>
    </citation>
    <scope>NUCLEOTIDE SEQUENCE [LARGE SCALE GENOMIC DNA]</scope>
    <source>
        <strain evidence="4 5">D78</strain>
    </source>
</reference>
<feature type="region of interest" description="Disordered" evidence="2">
    <location>
        <begin position="17"/>
        <end position="41"/>
    </location>
</feature>
<organism evidence="4 5">
    <name type="scientific">Dongia soli</name>
    <dbReference type="NCBI Taxonomy" id="600628"/>
    <lineage>
        <taxon>Bacteria</taxon>
        <taxon>Pseudomonadati</taxon>
        <taxon>Pseudomonadota</taxon>
        <taxon>Alphaproteobacteria</taxon>
        <taxon>Rhodospirillales</taxon>
        <taxon>Dongiaceae</taxon>
        <taxon>Dongia</taxon>
    </lineage>
</organism>
<accession>A0ABU5EAI0</accession>
<sequence>MNTAWLQTLMAGPTPLTGASIANNSPHASHSLHRSSRNMAASNTHGIQPDVVASIKQASVSTGVDFSFLMAQAARESSFDPNAKAKTSTAHGLYQFVEQTWLSVLKDHGAEYGYGNLASQIKTDSSGRMVVKDPAVRKEILNLRRDPQLSSQMAAEHAADNQAKMEKKLGREVTGTDLYLAHFLGVQGALKFLRNMKSDPSVAAADLFPSAADANNKVFYKADGTPKSLSEIYNNFGKKINADMAAYRDLNVPTDATDLAQLQTKNPAAQLAQLFNSDGDDRHGALAGNRAVFGQTNPGGVLSPMMLMTLAGLPTADETDSTSRPSDNHEKQRWLQGGIASLVG</sequence>
<evidence type="ECO:0000256" key="1">
    <source>
        <dbReference type="ARBA" id="ARBA00009387"/>
    </source>
</evidence>
<dbReference type="Gene3D" id="1.10.530.10">
    <property type="match status" value="1"/>
</dbReference>
<proteinExistence type="inferred from homology"/>
<evidence type="ECO:0000259" key="3">
    <source>
        <dbReference type="Pfam" id="PF01464"/>
    </source>
</evidence>
<dbReference type="Proteomes" id="UP001279642">
    <property type="component" value="Unassembled WGS sequence"/>
</dbReference>
<evidence type="ECO:0000313" key="4">
    <source>
        <dbReference type="EMBL" id="MDY0882543.1"/>
    </source>
</evidence>